<dbReference type="CDD" id="cd02440">
    <property type="entry name" value="AdoMet_MTases"/>
    <property type="match status" value="1"/>
</dbReference>
<keyword evidence="8" id="KW-0496">Mitochondrion</keyword>
<feature type="binding site" evidence="14">
    <location>
        <position position="213"/>
    </location>
    <ligand>
        <name>S-adenosyl-L-methionine</name>
        <dbReference type="ChEBI" id="CHEBI:59789"/>
    </ligand>
</feature>
<organism evidence="18 19">
    <name type="scientific">Cirrhinus molitorella</name>
    <name type="common">mud carp</name>
    <dbReference type="NCBI Taxonomy" id="172907"/>
    <lineage>
        <taxon>Eukaryota</taxon>
        <taxon>Metazoa</taxon>
        <taxon>Chordata</taxon>
        <taxon>Craniata</taxon>
        <taxon>Vertebrata</taxon>
        <taxon>Euteleostomi</taxon>
        <taxon>Actinopterygii</taxon>
        <taxon>Neopterygii</taxon>
        <taxon>Teleostei</taxon>
        <taxon>Ostariophysi</taxon>
        <taxon>Cypriniformes</taxon>
        <taxon>Cyprinidae</taxon>
        <taxon>Labeoninae</taxon>
        <taxon>Labeonini</taxon>
        <taxon>Cirrhinus</taxon>
    </lineage>
</organism>
<comment type="similarity">
    <text evidence="14">Belongs to the class I-like SAM-binding methyltransferase superfamily. RsmB/NOP family.</text>
</comment>
<keyword evidence="19" id="KW-1185">Reference proteome</keyword>
<evidence type="ECO:0000256" key="12">
    <source>
        <dbReference type="ARBA" id="ARBA00050027"/>
    </source>
</evidence>
<keyword evidence="16" id="KW-1133">Transmembrane helix</keyword>
<evidence type="ECO:0000256" key="16">
    <source>
        <dbReference type="SAM" id="Phobius"/>
    </source>
</evidence>
<keyword evidence="3 14" id="KW-0489">Methyltransferase</keyword>
<evidence type="ECO:0000256" key="5">
    <source>
        <dbReference type="ARBA" id="ARBA00022691"/>
    </source>
</evidence>
<feature type="binding site" evidence="14">
    <location>
        <position position="246"/>
    </location>
    <ligand>
        <name>S-adenosyl-L-methionine</name>
        <dbReference type="ChEBI" id="CHEBI:59789"/>
    </ligand>
</feature>
<sequence>MAAYVCTRSFINKFKDSIRFIPRRYRVKTKWAATRPKFPATELALHNFDTSYGIQLRDLWPSIRVAMLCEQKYGALINSFSSVPNAIKDLEAQGCKDFISIDCSRNEVHQPSQDYTTSHRDSTELEPASLQPSISPDIKCLVFPQGDISRFKPARPDSSGILGYYLLDAASVLPVLALDVQPGHTVLDLCAAPGGKTLALLQTHSVNYLWVNDLSGSRTMRLHRTLQSYLPKEFLDESKIHITSTDGRHLGITEEKSFDRVLVDVPCTTDRHSAMVEENNIFKRSRTKERQKLPLLQTQLLLAGIQATRRGGYVVYSTCSLSQLQNECVVQQAISLAQQELGITVQEFFDVYLSNVLLERFTSADSLESVAKLQCQRAKRMLGTGLGSYSGSACHFLNGLGFLMVAAFILHAAKTKKESMKEKKF</sequence>
<dbReference type="InterPro" id="IPR023267">
    <property type="entry name" value="RCMT"/>
</dbReference>
<accession>A0ABR3NTK9</accession>
<evidence type="ECO:0000256" key="7">
    <source>
        <dbReference type="ARBA" id="ARBA00022946"/>
    </source>
</evidence>
<keyword evidence="4 14" id="KW-0808">Transferase</keyword>
<evidence type="ECO:0000259" key="17">
    <source>
        <dbReference type="PROSITE" id="PS51686"/>
    </source>
</evidence>
<comment type="caution">
    <text evidence="18">The sequence shown here is derived from an EMBL/GenBank/DDBJ whole genome shotgun (WGS) entry which is preliminary data.</text>
</comment>
<dbReference type="Gene3D" id="3.40.50.150">
    <property type="entry name" value="Vaccinia Virus protein VP39"/>
    <property type="match status" value="1"/>
</dbReference>
<dbReference type="EMBL" id="JAYMGO010000002">
    <property type="protein sequence ID" value="KAL1280107.1"/>
    <property type="molecule type" value="Genomic_DNA"/>
</dbReference>
<evidence type="ECO:0000256" key="10">
    <source>
        <dbReference type="ARBA" id="ARBA00049302"/>
    </source>
</evidence>
<dbReference type="InterPro" id="IPR029063">
    <property type="entry name" value="SAM-dependent_MTases_sf"/>
</dbReference>
<keyword evidence="2" id="KW-0698">rRNA processing</keyword>
<evidence type="ECO:0000256" key="9">
    <source>
        <dbReference type="ARBA" id="ARBA00042050"/>
    </source>
</evidence>
<feature type="binding site" evidence="14">
    <location>
        <begin position="190"/>
        <end position="196"/>
    </location>
    <ligand>
        <name>S-adenosyl-L-methionine</name>
        <dbReference type="ChEBI" id="CHEBI:59789"/>
    </ligand>
</feature>
<dbReference type="SUPFAM" id="SSF53335">
    <property type="entry name" value="S-adenosyl-L-methionine-dependent methyltransferases"/>
    <property type="match status" value="1"/>
</dbReference>
<feature type="transmembrane region" description="Helical" evidence="16">
    <location>
        <begin position="396"/>
        <end position="413"/>
    </location>
</feature>
<feature type="active site" description="Nucleophile" evidence="14">
    <location>
        <position position="319"/>
    </location>
</feature>
<keyword evidence="6 14" id="KW-0694">RNA-binding</keyword>
<dbReference type="Pfam" id="PF01189">
    <property type="entry name" value="Methyltr_RsmB-F"/>
    <property type="match status" value="1"/>
</dbReference>
<evidence type="ECO:0000313" key="19">
    <source>
        <dbReference type="Proteomes" id="UP001558613"/>
    </source>
</evidence>
<dbReference type="InterPro" id="IPR001678">
    <property type="entry name" value="MeTrfase_RsmB-F_NOP2_dom"/>
</dbReference>
<evidence type="ECO:0000256" key="13">
    <source>
        <dbReference type="ARBA" id="ARBA00050049"/>
    </source>
</evidence>
<dbReference type="Gene3D" id="6.20.240.40">
    <property type="match status" value="1"/>
</dbReference>
<comment type="subcellular location">
    <subcellularLocation>
        <location evidence="1">Mitochondrion</location>
    </subcellularLocation>
</comment>
<evidence type="ECO:0000256" key="2">
    <source>
        <dbReference type="ARBA" id="ARBA00022552"/>
    </source>
</evidence>
<dbReference type="PROSITE" id="PS51686">
    <property type="entry name" value="SAM_MT_RSMB_NOP"/>
    <property type="match status" value="1"/>
</dbReference>
<name>A0ABR3NTK9_9TELE</name>
<keyword evidence="16" id="KW-0812">Transmembrane</keyword>
<evidence type="ECO:0000256" key="6">
    <source>
        <dbReference type="ARBA" id="ARBA00022884"/>
    </source>
</evidence>
<dbReference type="PRINTS" id="PR02008">
    <property type="entry name" value="RCMTFAMILY"/>
</dbReference>
<evidence type="ECO:0000256" key="3">
    <source>
        <dbReference type="ARBA" id="ARBA00022603"/>
    </source>
</evidence>
<feature type="binding site" evidence="14">
    <location>
        <position position="264"/>
    </location>
    <ligand>
        <name>S-adenosyl-L-methionine</name>
        <dbReference type="ChEBI" id="CHEBI:59789"/>
    </ligand>
</feature>
<protein>
    <recommendedName>
        <fullName evidence="12">5-cytosine rRNA methyltransferase NSUN4</fullName>
    </recommendedName>
    <alternativeName>
        <fullName evidence="13">5-cytosine tRNA methyltransferase NSUN4</fullName>
    </alternativeName>
    <alternativeName>
        <fullName evidence="9">NOL1/NOP2/Sun domain family member 4</fullName>
    </alternativeName>
</protein>
<evidence type="ECO:0000256" key="11">
    <source>
        <dbReference type="ARBA" id="ARBA00049906"/>
    </source>
</evidence>
<evidence type="ECO:0000256" key="8">
    <source>
        <dbReference type="ARBA" id="ARBA00023128"/>
    </source>
</evidence>
<keyword evidence="7" id="KW-0809">Transit peptide</keyword>
<keyword evidence="16" id="KW-0472">Membrane</keyword>
<comment type="catalytic activity">
    <reaction evidence="11">
        <text>a cytidine in mRNA + S-adenosyl-L-methionine = a 5-methylcytidine in mRNA + S-adenosyl-L-homocysteine + H(+)</text>
        <dbReference type="Rhea" id="RHEA:61464"/>
        <dbReference type="Rhea" id="RHEA-COMP:15145"/>
        <dbReference type="Rhea" id="RHEA-COMP:15826"/>
        <dbReference type="ChEBI" id="CHEBI:15378"/>
        <dbReference type="ChEBI" id="CHEBI:57856"/>
        <dbReference type="ChEBI" id="CHEBI:59789"/>
        <dbReference type="ChEBI" id="CHEBI:74483"/>
        <dbReference type="ChEBI" id="CHEBI:82748"/>
    </reaction>
</comment>
<keyword evidence="5 14" id="KW-0949">S-adenosyl-L-methionine</keyword>
<comment type="catalytic activity">
    <reaction evidence="10">
        <text>a cytidine in rRNA + S-adenosyl-L-methionine = a 5-methylcytidine in rRNA + S-adenosyl-L-homocysteine + H(+)</text>
        <dbReference type="Rhea" id="RHEA:61484"/>
        <dbReference type="Rhea" id="RHEA-COMP:15836"/>
        <dbReference type="Rhea" id="RHEA-COMP:15837"/>
        <dbReference type="ChEBI" id="CHEBI:15378"/>
        <dbReference type="ChEBI" id="CHEBI:57856"/>
        <dbReference type="ChEBI" id="CHEBI:59789"/>
        <dbReference type="ChEBI" id="CHEBI:74483"/>
        <dbReference type="ChEBI" id="CHEBI:82748"/>
    </reaction>
</comment>
<evidence type="ECO:0000313" key="18">
    <source>
        <dbReference type="EMBL" id="KAL1280107.1"/>
    </source>
</evidence>
<dbReference type="InterPro" id="IPR049560">
    <property type="entry name" value="MeTrfase_RsmB-F_NOP2_cat"/>
</dbReference>
<reference evidence="18 19" key="1">
    <citation type="submission" date="2023-09" db="EMBL/GenBank/DDBJ databases">
        <authorList>
            <person name="Wang M."/>
        </authorList>
    </citation>
    <scope>NUCLEOTIDE SEQUENCE [LARGE SCALE GENOMIC DNA]</scope>
    <source>
        <strain evidence="18">GT-2023</strain>
        <tissue evidence="18">Liver</tissue>
    </source>
</reference>
<proteinExistence type="inferred from homology"/>
<feature type="region of interest" description="Disordered" evidence="15">
    <location>
        <begin position="110"/>
        <end position="132"/>
    </location>
</feature>
<evidence type="ECO:0000256" key="14">
    <source>
        <dbReference type="PROSITE-ProRule" id="PRU01023"/>
    </source>
</evidence>
<gene>
    <name evidence="18" type="ORF">QQF64_014707</name>
</gene>
<dbReference type="Proteomes" id="UP001558613">
    <property type="component" value="Unassembled WGS sequence"/>
</dbReference>
<feature type="domain" description="SAM-dependent MTase RsmB/NOP-type" evidence="17">
    <location>
        <begin position="87"/>
        <end position="378"/>
    </location>
</feature>
<dbReference type="PANTHER" id="PTHR22808:SF3">
    <property type="entry name" value="5-METHYLCYTOSINE RRNA METHYLTRANSFERASE NSUN4"/>
    <property type="match status" value="1"/>
</dbReference>
<evidence type="ECO:0000256" key="15">
    <source>
        <dbReference type="SAM" id="MobiDB-lite"/>
    </source>
</evidence>
<evidence type="ECO:0000256" key="4">
    <source>
        <dbReference type="ARBA" id="ARBA00022679"/>
    </source>
</evidence>
<dbReference type="PANTHER" id="PTHR22808">
    <property type="entry name" value="NCL1 YEAST -RELATED NOL1/NOP2/FMU SUN DOMAIN-CONTAINING"/>
    <property type="match status" value="1"/>
</dbReference>
<evidence type="ECO:0000256" key="1">
    <source>
        <dbReference type="ARBA" id="ARBA00004173"/>
    </source>
</evidence>